<evidence type="ECO:0000313" key="2">
    <source>
        <dbReference type="Proteomes" id="UP000178873"/>
    </source>
</evidence>
<protein>
    <submittedName>
        <fullName evidence="1">Uncharacterized protein</fullName>
    </submittedName>
</protein>
<dbReference type="STRING" id="1802301.A2664_02910"/>
<dbReference type="AlphaFoldDB" id="A0A1G2M435"/>
<sequence length="287" mass="32236">MKFFTLTKPVSFSGRTTSGFKKTTVTFIPPARIDGWDPLYAHFGNGRPSQIDLNSAVTRNWRFVARVGRIVSRIDGVNISAVEHYSALRFLFPGLYLVNNSGQTPPYIPCTGALLETLFASSREVERDVPWFTVDGAVGWQYPKPRGGIEAFTLIEPNPERSLKICVTVKFKEIGERTERFEFPNEDRLRQVLSAPALGRPAWIETPARLLWHHAGKMFWARRADPEHALRMIIRHRVDDILGAVALLPSPVKGGFPSLSLFSQCSGHLADMNALNMLMLKGKTFLL</sequence>
<proteinExistence type="predicted"/>
<gene>
    <name evidence="1" type="ORF">A2664_02910</name>
</gene>
<organism evidence="1 2">
    <name type="scientific">Candidatus Taylorbacteria bacterium RIFCSPHIGHO2_01_FULL_46_22b</name>
    <dbReference type="NCBI Taxonomy" id="1802301"/>
    <lineage>
        <taxon>Bacteria</taxon>
        <taxon>Candidatus Tayloriibacteriota</taxon>
    </lineage>
</organism>
<comment type="caution">
    <text evidence="1">The sequence shown here is derived from an EMBL/GenBank/DDBJ whole genome shotgun (WGS) entry which is preliminary data.</text>
</comment>
<dbReference type="EMBL" id="MHRF01000004">
    <property type="protein sequence ID" value="OHA18563.1"/>
    <property type="molecule type" value="Genomic_DNA"/>
</dbReference>
<name>A0A1G2M435_9BACT</name>
<evidence type="ECO:0000313" key="1">
    <source>
        <dbReference type="EMBL" id="OHA18563.1"/>
    </source>
</evidence>
<dbReference type="Proteomes" id="UP000178873">
    <property type="component" value="Unassembled WGS sequence"/>
</dbReference>
<accession>A0A1G2M435</accession>
<reference evidence="1 2" key="1">
    <citation type="journal article" date="2016" name="Nat. Commun.">
        <title>Thousands of microbial genomes shed light on interconnected biogeochemical processes in an aquifer system.</title>
        <authorList>
            <person name="Anantharaman K."/>
            <person name="Brown C.T."/>
            <person name="Hug L.A."/>
            <person name="Sharon I."/>
            <person name="Castelle C.J."/>
            <person name="Probst A.J."/>
            <person name="Thomas B.C."/>
            <person name="Singh A."/>
            <person name="Wilkins M.J."/>
            <person name="Karaoz U."/>
            <person name="Brodie E.L."/>
            <person name="Williams K.H."/>
            <person name="Hubbard S.S."/>
            <person name="Banfield J.F."/>
        </authorList>
    </citation>
    <scope>NUCLEOTIDE SEQUENCE [LARGE SCALE GENOMIC DNA]</scope>
</reference>